<dbReference type="PROSITE" id="PS50893">
    <property type="entry name" value="ABC_TRANSPORTER_2"/>
    <property type="match status" value="1"/>
</dbReference>
<feature type="transmembrane region" description="Helical" evidence="7">
    <location>
        <begin position="28"/>
        <end position="53"/>
    </location>
</feature>
<evidence type="ECO:0000259" key="8">
    <source>
        <dbReference type="PROSITE" id="PS50893"/>
    </source>
</evidence>
<proteinExistence type="predicted"/>
<feature type="transmembrane region" description="Helical" evidence="7">
    <location>
        <begin position="65"/>
        <end position="90"/>
    </location>
</feature>
<dbReference type="SMART" id="SM00382">
    <property type="entry name" value="AAA"/>
    <property type="match status" value="1"/>
</dbReference>
<feature type="transmembrane region" description="Helical" evidence="7">
    <location>
        <begin position="171"/>
        <end position="191"/>
    </location>
</feature>
<comment type="subcellular location">
    <subcellularLocation>
        <location evidence="1">Cell membrane</location>
        <topology evidence="1">Multi-pass membrane protein</topology>
    </subcellularLocation>
</comment>
<evidence type="ECO:0000256" key="2">
    <source>
        <dbReference type="ARBA" id="ARBA00022692"/>
    </source>
</evidence>
<dbReference type="InterPro" id="IPR003439">
    <property type="entry name" value="ABC_transporter-like_ATP-bd"/>
</dbReference>
<evidence type="ECO:0000256" key="5">
    <source>
        <dbReference type="ARBA" id="ARBA00022989"/>
    </source>
</evidence>
<dbReference type="InterPro" id="IPR011527">
    <property type="entry name" value="ABC1_TM_dom"/>
</dbReference>
<dbReference type="InterPro" id="IPR017871">
    <property type="entry name" value="ABC_transporter-like_CS"/>
</dbReference>
<feature type="domain" description="ABC transporter" evidence="8">
    <location>
        <begin position="345"/>
        <end position="564"/>
    </location>
</feature>
<accession>A0ABW5CBY0</accession>
<dbReference type="InterPro" id="IPR036640">
    <property type="entry name" value="ABC1_TM_sf"/>
</dbReference>
<evidence type="ECO:0000313" key="10">
    <source>
        <dbReference type="EMBL" id="MFD2233892.1"/>
    </source>
</evidence>
<organism evidence="10 11">
    <name type="scientific">Phaeospirillum tilakii</name>
    <dbReference type="NCBI Taxonomy" id="741673"/>
    <lineage>
        <taxon>Bacteria</taxon>
        <taxon>Pseudomonadati</taxon>
        <taxon>Pseudomonadota</taxon>
        <taxon>Alphaproteobacteria</taxon>
        <taxon>Rhodospirillales</taxon>
        <taxon>Rhodospirillaceae</taxon>
        <taxon>Phaeospirillum</taxon>
    </lineage>
</organism>
<comment type="caution">
    <text evidence="10">The sequence shown here is derived from an EMBL/GenBank/DDBJ whole genome shotgun (WGS) entry which is preliminary data.</text>
</comment>
<keyword evidence="11" id="KW-1185">Reference proteome</keyword>
<dbReference type="InterPro" id="IPR039421">
    <property type="entry name" value="Type_1_exporter"/>
</dbReference>
<keyword evidence="6 7" id="KW-0472">Membrane</keyword>
<dbReference type="SUPFAM" id="SSF90123">
    <property type="entry name" value="ABC transporter transmembrane region"/>
    <property type="match status" value="1"/>
</dbReference>
<evidence type="ECO:0000256" key="3">
    <source>
        <dbReference type="ARBA" id="ARBA00022741"/>
    </source>
</evidence>
<dbReference type="NCBIfam" id="TIGR02857">
    <property type="entry name" value="CydD"/>
    <property type="match status" value="1"/>
</dbReference>
<dbReference type="InterPro" id="IPR027417">
    <property type="entry name" value="P-loop_NTPase"/>
</dbReference>
<dbReference type="InterPro" id="IPR003593">
    <property type="entry name" value="AAA+_ATPase"/>
</dbReference>
<dbReference type="Proteomes" id="UP001597296">
    <property type="component" value="Unassembled WGS sequence"/>
</dbReference>
<dbReference type="Gene3D" id="3.40.50.300">
    <property type="entry name" value="P-loop containing nucleotide triphosphate hydrolases"/>
    <property type="match status" value="1"/>
</dbReference>
<evidence type="ECO:0000259" key="9">
    <source>
        <dbReference type="PROSITE" id="PS50929"/>
    </source>
</evidence>
<feature type="transmembrane region" description="Helical" evidence="7">
    <location>
        <begin position="147"/>
        <end position="165"/>
    </location>
</feature>
<protein>
    <submittedName>
        <fullName evidence="10">Thiol reductant ABC exporter subunit CydD</fullName>
    </submittedName>
</protein>
<dbReference type="InterPro" id="IPR014216">
    <property type="entry name" value="ABC_transptr_CydD"/>
</dbReference>
<dbReference type="PROSITE" id="PS50929">
    <property type="entry name" value="ABC_TM1F"/>
    <property type="match status" value="1"/>
</dbReference>
<evidence type="ECO:0000256" key="4">
    <source>
        <dbReference type="ARBA" id="ARBA00022840"/>
    </source>
</evidence>
<reference evidence="11" key="1">
    <citation type="journal article" date="2019" name="Int. J. Syst. Evol. Microbiol.">
        <title>The Global Catalogue of Microorganisms (GCM) 10K type strain sequencing project: providing services to taxonomists for standard genome sequencing and annotation.</title>
        <authorList>
            <consortium name="The Broad Institute Genomics Platform"/>
            <consortium name="The Broad Institute Genome Sequencing Center for Infectious Disease"/>
            <person name="Wu L."/>
            <person name="Ma J."/>
        </authorList>
    </citation>
    <scope>NUCLEOTIDE SEQUENCE [LARGE SCALE GENOMIC DNA]</scope>
    <source>
        <strain evidence="11">KCTC 15012</strain>
    </source>
</reference>
<feature type="domain" description="ABC transmembrane type-1" evidence="9">
    <location>
        <begin position="29"/>
        <end position="312"/>
    </location>
</feature>
<evidence type="ECO:0000256" key="1">
    <source>
        <dbReference type="ARBA" id="ARBA00004651"/>
    </source>
</evidence>
<keyword evidence="2 7" id="KW-0812">Transmembrane</keyword>
<dbReference type="Pfam" id="PF00005">
    <property type="entry name" value="ABC_tran"/>
    <property type="match status" value="1"/>
</dbReference>
<dbReference type="PANTHER" id="PTHR24221:SF590">
    <property type="entry name" value="COMPONENT LINKED WITH THE ASSEMBLY OF CYTOCHROME' TRANSPORT TRANSMEMBRANE ATP-BINDING PROTEIN ABC TRANSPORTER CYDD-RELATED"/>
    <property type="match status" value="1"/>
</dbReference>
<name>A0ABW5CBY0_9PROT</name>
<feature type="transmembrane region" description="Helical" evidence="7">
    <location>
        <begin position="250"/>
        <end position="274"/>
    </location>
</feature>
<dbReference type="Pfam" id="PF00664">
    <property type="entry name" value="ABC_membrane"/>
    <property type="match status" value="1"/>
</dbReference>
<sequence length="565" mass="58789">MKPAESPDEAKAAAGFLRRRVVSVRRPLAWVALAQFAQAALMIPQYGLLAAALDRALFAGAGLDALWPLLAPVPALILLRAGLTWLAEVLAQGAGASVRRAVRDAVAARMLALGPVRLGDDAAGGLGALLVEGVEALDAYYSRFVPAMRLAVLVPLGLLAVVFPLDWMSGVILLVTAPLIPLFMALIGAGAERLNRRQWAQLARMGGHFLELIQGLTTLSLFNAAEAQAGAVGRIAEEYRVATMAVLRMAFLSALALEFFATLGVALTAVLIGFRLLGGELGFERGLLILLLAPEFYAPLRNLGVQYHARMEALGTAGRLAALLDAPLPAAPAVPAVPPQRAPEIVFDRVRLEYAPGRVGLDAASFTLPAGRITALVGPSGAGKSSAVTLLLGFAPATAGEIRVDGVPLSSFVLDQWRARIAWVPQRPHLFAGSVADNLRLGCPDADPDAMQAAMAAVGAEALLESLPAGLDTRLGEDGAGLSGGQARLIALARAALRPAPLLILDEPAASLDGESEAALLRALPALAAGRTVLLIAHRPATIGAAERRVRLEAGRVAAVEEEVG</sequence>
<gene>
    <name evidence="10" type="primary">cydD</name>
    <name evidence="10" type="ORF">ACFSNB_08745</name>
</gene>
<keyword evidence="5 7" id="KW-1133">Transmembrane helix</keyword>
<dbReference type="Gene3D" id="1.20.1560.10">
    <property type="entry name" value="ABC transporter type 1, transmembrane domain"/>
    <property type="match status" value="1"/>
</dbReference>
<evidence type="ECO:0000256" key="7">
    <source>
        <dbReference type="SAM" id="Phobius"/>
    </source>
</evidence>
<evidence type="ECO:0000256" key="6">
    <source>
        <dbReference type="ARBA" id="ARBA00023136"/>
    </source>
</evidence>
<dbReference type="CDD" id="cd18584">
    <property type="entry name" value="ABC_6TM_AarD_CydD"/>
    <property type="match status" value="1"/>
</dbReference>
<keyword evidence="3" id="KW-0547">Nucleotide-binding</keyword>
<dbReference type="RefSeq" id="WP_377315791.1">
    <property type="nucleotide sequence ID" value="NZ_JBHUIY010000014.1"/>
</dbReference>
<evidence type="ECO:0000313" key="11">
    <source>
        <dbReference type="Proteomes" id="UP001597296"/>
    </source>
</evidence>
<dbReference type="PROSITE" id="PS00211">
    <property type="entry name" value="ABC_TRANSPORTER_1"/>
    <property type="match status" value="1"/>
</dbReference>
<dbReference type="SUPFAM" id="SSF52540">
    <property type="entry name" value="P-loop containing nucleoside triphosphate hydrolases"/>
    <property type="match status" value="1"/>
</dbReference>
<keyword evidence="4" id="KW-0067">ATP-binding</keyword>
<dbReference type="EMBL" id="JBHUIY010000014">
    <property type="protein sequence ID" value="MFD2233892.1"/>
    <property type="molecule type" value="Genomic_DNA"/>
</dbReference>
<dbReference type="PANTHER" id="PTHR24221">
    <property type="entry name" value="ATP-BINDING CASSETTE SUB-FAMILY B"/>
    <property type="match status" value="1"/>
</dbReference>